<reference evidence="2" key="1">
    <citation type="submission" date="2010-08" db="EMBL/GenBank/DDBJ databases">
        <authorList>
            <consortium name="Caenorhabditis japonica Sequencing Consortium"/>
            <person name="Wilson R.K."/>
        </authorList>
    </citation>
    <scope>NUCLEOTIDE SEQUENCE [LARGE SCALE GENOMIC DNA]</scope>
    <source>
        <strain evidence="2">DF5081</strain>
    </source>
</reference>
<protein>
    <submittedName>
        <fullName evidence="1">Uncharacterized protein</fullName>
    </submittedName>
</protein>
<evidence type="ECO:0000313" key="2">
    <source>
        <dbReference type="Proteomes" id="UP000005237"/>
    </source>
</evidence>
<dbReference type="Proteomes" id="UP000005237">
    <property type="component" value="Unassembled WGS sequence"/>
</dbReference>
<dbReference type="EnsemblMetazoa" id="CJA42022.1">
    <property type="protein sequence ID" value="CJA42022.1"/>
    <property type="gene ID" value="WBGene00217870"/>
</dbReference>
<keyword evidence="2" id="KW-1185">Reference proteome</keyword>
<accession>A0A8R1EWH3</accession>
<evidence type="ECO:0000313" key="1">
    <source>
        <dbReference type="EnsemblMetazoa" id="CJA42022.1"/>
    </source>
</evidence>
<proteinExistence type="predicted"/>
<sequence>MTSILRQVKQLPTKFNRTPQGLKKMENAFSMLDNILIPSIDFDRIASILELLKLSVNGQGQELLNTEEELKKLAAVQYAARRKYNTLSLLLIEAESTLQCFSAVKIPFEQQKM</sequence>
<organism evidence="1 2">
    <name type="scientific">Caenorhabditis japonica</name>
    <dbReference type="NCBI Taxonomy" id="281687"/>
    <lineage>
        <taxon>Eukaryota</taxon>
        <taxon>Metazoa</taxon>
        <taxon>Ecdysozoa</taxon>
        <taxon>Nematoda</taxon>
        <taxon>Chromadorea</taxon>
        <taxon>Rhabditida</taxon>
        <taxon>Rhabditina</taxon>
        <taxon>Rhabditomorpha</taxon>
        <taxon>Rhabditoidea</taxon>
        <taxon>Rhabditidae</taxon>
        <taxon>Peloderinae</taxon>
        <taxon>Caenorhabditis</taxon>
    </lineage>
</organism>
<name>A0A8R1EWH3_CAEJA</name>
<dbReference type="AlphaFoldDB" id="A0A8R1EWH3"/>
<reference evidence="1" key="2">
    <citation type="submission" date="2022-06" db="UniProtKB">
        <authorList>
            <consortium name="EnsemblMetazoa"/>
        </authorList>
    </citation>
    <scope>IDENTIFICATION</scope>
    <source>
        <strain evidence="1">DF5081</strain>
    </source>
</reference>